<dbReference type="InterPro" id="IPR026960">
    <property type="entry name" value="RVT-Znf"/>
</dbReference>
<comment type="caution">
    <text evidence="3">The sequence shown here is derived from an EMBL/GenBank/DDBJ whole genome shotgun (WGS) entry which is preliminary data.</text>
</comment>
<evidence type="ECO:0000259" key="2">
    <source>
        <dbReference type="Pfam" id="PF13966"/>
    </source>
</evidence>
<keyword evidence="1" id="KW-1133">Transmembrane helix</keyword>
<protein>
    <submittedName>
        <fullName evidence="3">Putative reverse transcriptase zinc-binding domain-containing protein</fullName>
    </submittedName>
</protein>
<feature type="transmembrane region" description="Helical" evidence="1">
    <location>
        <begin position="534"/>
        <end position="554"/>
    </location>
</feature>
<sequence>MSSMIGRDRTTTFAYIKDRVWQRINSWSSKCLSKAGREVMIKSVLQAIPSYVMSLFQLPSTLITSIERMINSFWWGHGRNTRRGINWLSWEKLSIHKIHGGLGFKDLSAFNLAMLGKQGWKFLTEPHSLVSRIFKARYFPSKSYLDATVGHNPSFVWRSILRARFIVRGGARWTIGSGANIPILDASWLSHGDCIDGNITGSHYVQDFKVQSLLFDHRKGWNVPLIRQVFSDDVADRILNMPLFEQVQHDRLIWKAEINGCYSVKSAYKLCVEELIDISHLHRPDNWKDIWRLKVPPKIKHLLWRMCRGCLPTCIRLQDKGVSCPTMCASCNSNYEDLNHIFFECPFAIHVWKSAWMWFDVQHAAMQTDSTVDAIFYLLRNLSVKLNQRFVALCWSLWKHRNLKIWEDVTEVSAVVVDRARALINKWREANAPQLNAHSATVQQRMSHQVVGQQLPSVMVQHNILQQQNAHISTAVQQWKPPSLGRSKCNVNAAFSEQFQRTGIGVCLRDDTRTFVLAKVLQFDYLYPWLLAKLWAFFMLLNGCKICTLIMLILSSIRRLQGMLSIHVIQTIKNLEAL</sequence>
<evidence type="ECO:0000313" key="3">
    <source>
        <dbReference type="EMBL" id="RHN71289.1"/>
    </source>
</evidence>
<keyword evidence="3" id="KW-0548">Nucleotidyltransferase</keyword>
<keyword evidence="1" id="KW-0472">Membrane</keyword>
<keyword evidence="1" id="KW-0812">Transmembrane</keyword>
<dbReference type="AlphaFoldDB" id="A0A396IZV4"/>
<dbReference type="Proteomes" id="UP000265566">
    <property type="component" value="Chromosome 3"/>
</dbReference>
<accession>A0A396IZV4</accession>
<dbReference type="PANTHER" id="PTHR33116:SF86">
    <property type="entry name" value="REVERSE TRANSCRIPTASE DOMAIN-CONTAINING PROTEIN"/>
    <property type="match status" value="1"/>
</dbReference>
<dbReference type="EMBL" id="PSQE01000003">
    <property type="protein sequence ID" value="RHN71289.1"/>
    <property type="molecule type" value="Genomic_DNA"/>
</dbReference>
<evidence type="ECO:0000256" key="1">
    <source>
        <dbReference type="SAM" id="Phobius"/>
    </source>
</evidence>
<name>A0A396IZV4_MEDTR</name>
<dbReference type="Pfam" id="PF13966">
    <property type="entry name" value="zf-RVT"/>
    <property type="match status" value="1"/>
</dbReference>
<reference evidence="3" key="1">
    <citation type="journal article" date="2018" name="Nat. Plants">
        <title>Whole-genome landscape of Medicago truncatula symbiotic genes.</title>
        <authorList>
            <person name="Pecrix Y."/>
            <person name="Gamas P."/>
            <person name="Carrere S."/>
        </authorList>
    </citation>
    <scope>NUCLEOTIDE SEQUENCE</scope>
    <source>
        <tissue evidence="3">Leaves</tissue>
    </source>
</reference>
<dbReference type="Gramene" id="rna19950">
    <property type="protein sequence ID" value="RHN71289.1"/>
    <property type="gene ID" value="gene19950"/>
</dbReference>
<gene>
    <name evidence="3" type="ORF">MtrunA17_Chr3g0144591</name>
</gene>
<keyword evidence="3" id="KW-0695">RNA-directed DNA polymerase</keyword>
<proteinExistence type="predicted"/>
<feature type="domain" description="Reverse transcriptase zinc-binding" evidence="2">
    <location>
        <begin position="262"/>
        <end position="352"/>
    </location>
</feature>
<organism evidence="3">
    <name type="scientific">Medicago truncatula</name>
    <name type="common">Barrel medic</name>
    <name type="synonym">Medicago tribuloides</name>
    <dbReference type="NCBI Taxonomy" id="3880"/>
    <lineage>
        <taxon>Eukaryota</taxon>
        <taxon>Viridiplantae</taxon>
        <taxon>Streptophyta</taxon>
        <taxon>Embryophyta</taxon>
        <taxon>Tracheophyta</taxon>
        <taxon>Spermatophyta</taxon>
        <taxon>Magnoliopsida</taxon>
        <taxon>eudicotyledons</taxon>
        <taxon>Gunneridae</taxon>
        <taxon>Pentapetalae</taxon>
        <taxon>rosids</taxon>
        <taxon>fabids</taxon>
        <taxon>Fabales</taxon>
        <taxon>Fabaceae</taxon>
        <taxon>Papilionoideae</taxon>
        <taxon>50 kb inversion clade</taxon>
        <taxon>NPAAA clade</taxon>
        <taxon>Hologalegina</taxon>
        <taxon>IRL clade</taxon>
        <taxon>Trifolieae</taxon>
        <taxon>Medicago</taxon>
    </lineage>
</organism>
<dbReference type="PANTHER" id="PTHR33116">
    <property type="entry name" value="REVERSE TRANSCRIPTASE ZINC-BINDING DOMAIN-CONTAINING PROTEIN-RELATED-RELATED"/>
    <property type="match status" value="1"/>
</dbReference>
<dbReference type="GO" id="GO:0003964">
    <property type="term" value="F:RNA-directed DNA polymerase activity"/>
    <property type="evidence" value="ECO:0007669"/>
    <property type="project" value="UniProtKB-KW"/>
</dbReference>
<keyword evidence="3" id="KW-0808">Transferase</keyword>